<accession>A0A6G0VY27</accession>
<protein>
    <submittedName>
        <fullName evidence="1">Uncharacterized protein</fullName>
    </submittedName>
</protein>
<proteinExistence type="predicted"/>
<name>A0A6G0VY27_APHCR</name>
<sequence length="186" mass="21493">MYRNFRIVEIVCLVVYFSHNKLPNLSNIILYTCDSFYILLLKLNDVNYSSDKIDKIIKSINEIKITQHKLITSIGSITSFHNVRKLLCIDKKLLTVIDGELNIIITQFNEILAKNGSFNAKIYHFFAKVSDHQQSRSHNIILFNPESSNKLVYSLILYSYINDRSSVLRSVLATPPNEHDVDRTLL</sequence>
<evidence type="ECO:0000313" key="2">
    <source>
        <dbReference type="Proteomes" id="UP000478052"/>
    </source>
</evidence>
<gene>
    <name evidence="1" type="ORF">FWK35_00033416</name>
</gene>
<keyword evidence="2" id="KW-1185">Reference proteome</keyword>
<dbReference type="Proteomes" id="UP000478052">
    <property type="component" value="Unassembled WGS sequence"/>
</dbReference>
<dbReference type="AlphaFoldDB" id="A0A6G0VY27"/>
<dbReference type="EMBL" id="VUJU01010622">
    <property type="protein sequence ID" value="KAF0713594.1"/>
    <property type="molecule type" value="Genomic_DNA"/>
</dbReference>
<reference evidence="1 2" key="1">
    <citation type="submission" date="2019-08" db="EMBL/GenBank/DDBJ databases">
        <title>Whole genome of Aphis craccivora.</title>
        <authorList>
            <person name="Voronova N.V."/>
            <person name="Shulinski R.S."/>
            <person name="Bandarenka Y.V."/>
            <person name="Zhorov D.G."/>
            <person name="Warner D."/>
        </authorList>
    </citation>
    <scope>NUCLEOTIDE SEQUENCE [LARGE SCALE GENOMIC DNA]</scope>
    <source>
        <strain evidence="1">180601</strain>
        <tissue evidence="1">Whole Body</tissue>
    </source>
</reference>
<organism evidence="1 2">
    <name type="scientific">Aphis craccivora</name>
    <name type="common">Cowpea aphid</name>
    <dbReference type="NCBI Taxonomy" id="307492"/>
    <lineage>
        <taxon>Eukaryota</taxon>
        <taxon>Metazoa</taxon>
        <taxon>Ecdysozoa</taxon>
        <taxon>Arthropoda</taxon>
        <taxon>Hexapoda</taxon>
        <taxon>Insecta</taxon>
        <taxon>Pterygota</taxon>
        <taxon>Neoptera</taxon>
        <taxon>Paraneoptera</taxon>
        <taxon>Hemiptera</taxon>
        <taxon>Sternorrhyncha</taxon>
        <taxon>Aphidomorpha</taxon>
        <taxon>Aphidoidea</taxon>
        <taxon>Aphididae</taxon>
        <taxon>Aphidini</taxon>
        <taxon>Aphis</taxon>
        <taxon>Aphis</taxon>
    </lineage>
</organism>
<comment type="caution">
    <text evidence="1">The sequence shown here is derived from an EMBL/GenBank/DDBJ whole genome shotgun (WGS) entry which is preliminary data.</text>
</comment>
<evidence type="ECO:0000313" key="1">
    <source>
        <dbReference type="EMBL" id="KAF0713594.1"/>
    </source>
</evidence>